<protein>
    <submittedName>
        <fullName evidence="2">Uncharacterized protein</fullName>
    </submittedName>
</protein>
<feature type="region of interest" description="Disordered" evidence="1">
    <location>
        <begin position="1"/>
        <end position="22"/>
    </location>
</feature>
<feature type="compositionally biased region" description="Basic residues" evidence="1">
    <location>
        <begin position="1"/>
        <end position="18"/>
    </location>
</feature>
<sequence>MPRKQKRRHTLPKQRRFPNRHDREGACRRIASHWTDDLIDDVRTFVLQASWDAQHIDDNDLVAYVKADILAGGSDLEHLVRPTIAVMAWTDGELPDSWHHALAQLPGPTELRLRAFFDDFETPQRSDI</sequence>
<organism evidence="2 3">
    <name type="scientific">Parachaetomium inaequale</name>
    <dbReference type="NCBI Taxonomy" id="2588326"/>
    <lineage>
        <taxon>Eukaryota</taxon>
        <taxon>Fungi</taxon>
        <taxon>Dikarya</taxon>
        <taxon>Ascomycota</taxon>
        <taxon>Pezizomycotina</taxon>
        <taxon>Sordariomycetes</taxon>
        <taxon>Sordariomycetidae</taxon>
        <taxon>Sordariales</taxon>
        <taxon>Chaetomiaceae</taxon>
        <taxon>Parachaetomium</taxon>
    </lineage>
</organism>
<dbReference type="AlphaFoldDB" id="A0AAN6PN26"/>
<reference evidence="3" key="1">
    <citation type="journal article" date="2023" name="Mol. Phylogenet. Evol.">
        <title>Genome-scale phylogeny and comparative genomics of the fungal order Sordariales.</title>
        <authorList>
            <person name="Hensen N."/>
            <person name="Bonometti L."/>
            <person name="Westerberg I."/>
            <person name="Brannstrom I.O."/>
            <person name="Guillou S."/>
            <person name="Cros-Aarteil S."/>
            <person name="Calhoun S."/>
            <person name="Haridas S."/>
            <person name="Kuo A."/>
            <person name="Mondo S."/>
            <person name="Pangilinan J."/>
            <person name="Riley R."/>
            <person name="LaButti K."/>
            <person name="Andreopoulos B."/>
            <person name="Lipzen A."/>
            <person name="Chen C."/>
            <person name="Yan M."/>
            <person name="Daum C."/>
            <person name="Ng V."/>
            <person name="Clum A."/>
            <person name="Steindorff A."/>
            <person name="Ohm R.A."/>
            <person name="Martin F."/>
            <person name="Silar P."/>
            <person name="Natvig D.O."/>
            <person name="Lalanne C."/>
            <person name="Gautier V."/>
            <person name="Ament-Velasquez S.L."/>
            <person name="Kruys A."/>
            <person name="Hutchinson M.I."/>
            <person name="Powell A.J."/>
            <person name="Barry K."/>
            <person name="Miller A.N."/>
            <person name="Grigoriev I.V."/>
            <person name="Debuchy R."/>
            <person name="Gladieux P."/>
            <person name="Hiltunen Thoren M."/>
            <person name="Johannesson H."/>
        </authorList>
    </citation>
    <scope>NUCLEOTIDE SEQUENCE [LARGE SCALE GENOMIC DNA]</scope>
    <source>
        <strain evidence="3">CBS 284.82</strain>
    </source>
</reference>
<gene>
    <name evidence="2" type="ORF">C8A01DRAFT_14175</name>
</gene>
<proteinExistence type="predicted"/>
<keyword evidence="3" id="KW-1185">Reference proteome</keyword>
<evidence type="ECO:0000256" key="1">
    <source>
        <dbReference type="SAM" id="MobiDB-lite"/>
    </source>
</evidence>
<comment type="caution">
    <text evidence="2">The sequence shown here is derived from an EMBL/GenBank/DDBJ whole genome shotgun (WGS) entry which is preliminary data.</text>
</comment>
<evidence type="ECO:0000313" key="2">
    <source>
        <dbReference type="EMBL" id="KAK4042149.1"/>
    </source>
</evidence>
<dbReference type="Proteomes" id="UP001303115">
    <property type="component" value="Unassembled WGS sequence"/>
</dbReference>
<name>A0AAN6PN26_9PEZI</name>
<accession>A0AAN6PN26</accession>
<evidence type="ECO:0000313" key="3">
    <source>
        <dbReference type="Proteomes" id="UP001303115"/>
    </source>
</evidence>
<dbReference type="EMBL" id="MU854345">
    <property type="protein sequence ID" value="KAK4042149.1"/>
    <property type="molecule type" value="Genomic_DNA"/>
</dbReference>